<dbReference type="AlphaFoldDB" id="A0AAV9N3B9"/>
<dbReference type="GeneID" id="89974805"/>
<dbReference type="EMBL" id="JAVRRD010000025">
    <property type="protein sequence ID" value="KAK5047537.1"/>
    <property type="molecule type" value="Genomic_DNA"/>
</dbReference>
<dbReference type="RefSeq" id="XP_064703081.1">
    <property type="nucleotide sequence ID" value="XM_064850194.1"/>
</dbReference>
<evidence type="ECO:0000313" key="1">
    <source>
        <dbReference type="EMBL" id="KAK5047537.1"/>
    </source>
</evidence>
<evidence type="ECO:0000313" key="2">
    <source>
        <dbReference type="Proteomes" id="UP001358417"/>
    </source>
</evidence>
<accession>A0AAV9N3B9</accession>
<sequence>MSSVVGRGDSIYIAAQSLGDKKIKVSWSQNLGQKSADYYAAKYTVKNGGGAEGVIFIQVSKLDELKAKKTSGDDLTVTIDDSFQYGQNKEKDKRFLVFHDKNNKLYQHRLLENLVSQRDSKTSDLLAIIGYRNVSPEDIHRYFMGDYLKGF</sequence>
<name>A0AAV9N3B9_9EURO</name>
<dbReference type="Proteomes" id="UP001358417">
    <property type="component" value="Unassembled WGS sequence"/>
</dbReference>
<protein>
    <submittedName>
        <fullName evidence="1">Uncharacterized protein</fullName>
    </submittedName>
</protein>
<keyword evidence="2" id="KW-1185">Reference proteome</keyword>
<comment type="caution">
    <text evidence="1">The sequence shown here is derived from an EMBL/GenBank/DDBJ whole genome shotgun (WGS) entry which is preliminary data.</text>
</comment>
<reference evidence="1 2" key="1">
    <citation type="submission" date="2023-08" db="EMBL/GenBank/DDBJ databases">
        <title>Black Yeasts Isolated from many extreme environments.</title>
        <authorList>
            <person name="Coleine C."/>
            <person name="Stajich J.E."/>
            <person name="Selbmann L."/>
        </authorList>
    </citation>
    <scope>NUCLEOTIDE SEQUENCE [LARGE SCALE GENOMIC DNA]</scope>
    <source>
        <strain evidence="1 2">CCFEE 5792</strain>
    </source>
</reference>
<gene>
    <name evidence="1" type="ORF">LTR84_006634</name>
</gene>
<proteinExistence type="predicted"/>
<organism evidence="1 2">
    <name type="scientific">Exophiala bonariae</name>
    <dbReference type="NCBI Taxonomy" id="1690606"/>
    <lineage>
        <taxon>Eukaryota</taxon>
        <taxon>Fungi</taxon>
        <taxon>Dikarya</taxon>
        <taxon>Ascomycota</taxon>
        <taxon>Pezizomycotina</taxon>
        <taxon>Eurotiomycetes</taxon>
        <taxon>Chaetothyriomycetidae</taxon>
        <taxon>Chaetothyriales</taxon>
        <taxon>Herpotrichiellaceae</taxon>
        <taxon>Exophiala</taxon>
    </lineage>
</organism>